<dbReference type="GO" id="GO:0006508">
    <property type="term" value="P:proteolysis"/>
    <property type="evidence" value="ECO:0007669"/>
    <property type="project" value="UniProtKB-KW"/>
</dbReference>
<feature type="signal peptide" evidence="7">
    <location>
        <begin position="1"/>
        <end position="21"/>
    </location>
</feature>
<evidence type="ECO:0000256" key="3">
    <source>
        <dbReference type="ARBA" id="ARBA00022801"/>
    </source>
</evidence>
<evidence type="ECO:0000256" key="4">
    <source>
        <dbReference type="ARBA" id="ARBA00022833"/>
    </source>
</evidence>
<keyword evidence="3" id="KW-0378">Hydrolase</keyword>
<feature type="region of interest" description="Disordered" evidence="6">
    <location>
        <begin position="190"/>
        <end position="217"/>
    </location>
</feature>
<sequence>MSRSALWSVLLGAAMVTPGCAAPSEHVALTALGTLDDHQLAQRLGLGADGGLVAQSAPLASAQGTTMQRMQQTYHGIPVRDRGVVVERDAEGRIVSVRGDLERHLSERLAHPEAKITPQQAIESLRRHQDLDAGAELQNVRQQLIIDPRGETPRLVYEVSFFVTTDDHPQRPTGTIDASNGEVLQAWDGLTTGDSAEGSRRSGGFVGPRPSSSDGVN</sequence>
<evidence type="ECO:0000259" key="9">
    <source>
        <dbReference type="Pfam" id="PF07504"/>
    </source>
</evidence>
<name>A0A846ZN07_9GAMM</name>
<evidence type="ECO:0000313" key="10">
    <source>
        <dbReference type="EMBL" id="NKZ38919.1"/>
    </source>
</evidence>
<accession>A0A846ZN07</accession>
<dbReference type="GO" id="GO:0008237">
    <property type="term" value="F:metallopeptidase activity"/>
    <property type="evidence" value="ECO:0007669"/>
    <property type="project" value="UniProtKB-KW"/>
</dbReference>
<organism evidence="10 11">
    <name type="scientific">Oleiagrimonas citrea</name>
    <dbReference type="NCBI Taxonomy" id="1665687"/>
    <lineage>
        <taxon>Bacteria</taxon>
        <taxon>Pseudomonadati</taxon>
        <taxon>Pseudomonadota</taxon>
        <taxon>Gammaproteobacteria</taxon>
        <taxon>Lysobacterales</taxon>
        <taxon>Rhodanobacteraceae</taxon>
        <taxon>Oleiagrimonas</taxon>
    </lineage>
</organism>
<dbReference type="InterPro" id="IPR011096">
    <property type="entry name" value="FTP_domain"/>
</dbReference>
<dbReference type="EMBL" id="JAAZQD010000003">
    <property type="protein sequence ID" value="NKZ38919.1"/>
    <property type="molecule type" value="Genomic_DNA"/>
</dbReference>
<dbReference type="Proteomes" id="UP000541636">
    <property type="component" value="Unassembled WGS sequence"/>
</dbReference>
<dbReference type="Pfam" id="PF07504">
    <property type="entry name" value="FTP"/>
    <property type="match status" value="1"/>
</dbReference>
<evidence type="ECO:0000256" key="2">
    <source>
        <dbReference type="ARBA" id="ARBA00022723"/>
    </source>
</evidence>
<dbReference type="PANTHER" id="PTHR33794:SF1">
    <property type="entry name" value="BACILLOLYSIN"/>
    <property type="match status" value="1"/>
</dbReference>
<protein>
    <submittedName>
        <fullName evidence="10">Uncharacterized protein</fullName>
    </submittedName>
</protein>
<evidence type="ECO:0000256" key="6">
    <source>
        <dbReference type="SAM" id="MobiDB-lite"/>
    </source>
</evidence>
<dbReference type="Pfam" id="PF03413">
    <property type="entry name" value="PepSY"/>
    <property type="match status" value="1"/>
</dbReference>
<dbReference type="InterPro" id="IPR025711">
    <property type="entry name" value="PepSY"/>
</dbReference>
<keyword evidence="5" id="KW-0482">Metalloprotease</keyword>
<evidence type="ECO:0000256" key="5">
    <source>
        <dbReference type="ARBA" id="ARBA00023049"/>
    </source>
</evidence>
<dbReference type="AlphaFoldDB" id="A0A846ZN07"/>
<dbReference type="Gene3D" id="3.10.450.490">
    <property type="match status" value="1"/>
</dbReference>
<comment type="caution">
    <text evidence="10">The sequence shown here is derived from an EMBL/GenBank/DDBJ whole genome shotgun (WGS) entry which is preliminary data.</text>
</comment>
<dbReference type="GO" id="GO:0046872">
    <property type="term" value="F:metal ion binding"/>
    <property type="evidence" value="ECO:0007669"/>
    <property type="project" value="UniProtKB-KW"/>
</dbReference>
<keyword evidence="2" id="KW-0479">Metal-binding</keyword>
<evidence type="ECO:0000256" key="7">
    <source>
        <dbReference type="SAM" id="SignalP"/>
    </source>
</evidence>
<keyword evidence="4" id="KW-0862">Zinc</keyword>
<dbReference type="InterPro" id="IPR050728">
    <property type="entry name" value="Zinc_Metalloprotease_M4"/>
</dbReference>
<feature type="domain" description="FTP" evidence="9">
    <location>
        <begin position="62"/>
        <end position="100"/>
    </location>
</feature>
<reference evidence="10 11" key="1">
    <citation type="journal article" date="2017" name="Int. J. Syst. Evol. Microbiol.">
        <title>Oleiagrimonas citrea sp. nov., a marine bacterium isolated from tidal flat sediment and emended description of the genus Oleiagrimonas Fang et al. 2015 and Oleiagrimonas soli.</title>
        <authorList>
            <person name="Yang S.H."/>
            <person name="Seo H.S."/>
            <person name="Seong C.N."/>
            <person name="Kwon K.K."/>
        </authorList>
    </citation>
    <scope>NUCLEOTIDE SEQUENCE [LARGE SCALE GENOMIC DNA]</scope>
    <source>
        <strain evidence="10 11">MEBiC09124</strain>
    </source>
</reference>
<feature type="domain" description="PepSY" evidence="8">
    <location>
        <begin position="115"/>
        <end position="184"/>
    </location>
</feature>
<dbReference type="PANTHER" id="PTHR33794">
    <property type="entry name" value="BACILLOLYSIN"/>
    <property type="match status" value="1"/>
</dbReference>
<evidence type="ECO:0000256" key="1">
    <source>
        <dbReference type="ARBA" id="ARBA00022670"/>
    </source>
</evidence>
<keyword evidence="1" id="KW-0645">Protease</keyword>
<keyword evidence="11" id="KW-1185">Reference proteome</keyword>
<gene>
    <name evidence="10" type="ORF">HF690_08090</name>
</gene>
<dbReference type="Gene3D" id="3.10.450.40">
    <property type="match status" value="1"/>
</dbReference>
<keyword evidence="7" id="KW-0732">Signal</keyword>
<evidence type="ECO:0000259" key="8">
    <source>
        <dbReference type="Pfam" id="PF03413"/>
    </source>
</evidence>
<evidence type="ECO:0000313" key="11">
    <source>
        <dbReference type="Proteomes" id="UP000541636"/>
    </source>
</evidence>
<proteinExistence type="predicted"/>
<feature type="chain" id="PRO_5032979821" evidence="7">
    <location>
        <begin position="22"/>
        <end position="217"/>
    </location>
</feature>